<organism evidence="3 4">
    <name type="scientific">Halotia branconii CENA392</name>
    <dbReference type="NCBI Taxonomy" id="1539056"/>
    <lineage>
        <taxon>Bacteria</taxon>
        <taxon>Bacillati</taxon>
        <taxon>Cyanobacteriota</taxon>
        <taxon>Cyanophyceae</taxon>
        <taxon>Nostocales</taxon>
        <taxon>Nodulariaceae</taxon>
        <taxon>Halotia</taxon>
    </lineage>
</organism>
<dbReference type="InterPro" id="IPR008638">
    <property type="entry name" value="FhaB/CdiA-like_TPS"/>
</dbReference>
<dbReference type="AlphaFoldDB" id="A0AAJ6NS63"/>
<dbReference type="KEGG" id="hbq:QI031_28210"/>
<dbReference type="EMBL" id="CP124543">
    <property type="protein sequence ID" value="WGV25568.1"/>
    <property type="molecule type" value="Genomic_DNA"/>
</dbReference>
<name>A0AAJ6NS63_9CYAN</name>
<feature type="domain" description="Filamentous haemagglutinin FhaB/tRNA nuclease CdiA-like TPS" evidence="2">
    <location>
        <begin position="35"/>
        <end position="146"/>
    </location>
</feature>
<dbReference type="InterPro" id="IPR012334">
    <property type="entry name" value="Pectin_lyas_fold"/>
</dbReference>
<feature type="region of interest" description="Disordered" evidence="1">
    <location>
        <begin position="855"/>
        <end position="882"/>
    </location>
</feature>
<gene>
    <name evidence="3" type="ORF">QI031_28210</name>
</gene>
<dbReference type="SMART" id="SM00912">
    <property type="entry name" value="Haemagg_act"/>
    <property type="match status" value="1"/>
</dbReference>
<dbReference type="NCBIfam" id="TIGR01901">
    <property type="entry name" value="adhes_NPXG"/>
    <property type="match status" value="1"/>
</dbReference>
<reference evidence="3 4" key="1">
    <citation type="journal article" date="2023" name="Limnol Oceanogr Lett">
        <title>Environmental adaptations by the intertidal Antarctic cyanobacterium Halotia branconii CENA392 as revealed using long-read genome sequencing.</title>
        <authorList>
            <person name="Dextro R.B."/>
            <person name="Delbaje E."/>
            <person name="Freitas P.N.N."/>
            <person name="Geraldes V."/>
            <person name="Pinto E."/>
            <person name="Long P.F."/>
            <person name="Fiore M.F."/>
        </authorList>
    </citation>
    <scope>NUCLEOTIDE SEQUENCE [LARGE SCALE GENOMIC DNA]</scope>
    <source>
        <strain evidence="3 4">CENA392</strain>
    </source>
</reference>
<sequence length="964" mass="98302">MSFKTAPNWLQDLGLAIFSAVTLYANISVAQITPDSTLPNNSNVKLEGNTRIIEGGTTRGANLFHSFSEFSVPTNSTALFKNAADIQNIISRVTGKSISNIDGLIKSNGTANVFLMNPNGIIFGKNASLNIGGSFVATTANAIKFDNLGFFSASNPEAPSPLLTVNPNALLFNQIVAAPIQNSSTAPAGSTPGGRDAFGLRVRDGRSLLLVGGNVNMDGGRLNAFGGRVSLGGLASADTVGLNGDGNNLSLSFPNSVERSDVFLSNGAVVNVIADNGGSIAVNARNLEMTRQSLLLAGIESGLGSNNSRAGNITVNATVAINLNNGSLIANQVEPKANGQAGDINISASRLQISGGAQVSARTGGAGNGGSLRVNAQDVQIIGRSANNWFASSLGASAQPNSTGDAGDLTIKTNNLLVRDGAQVASSTFGTGTAGSLSIDAQDVQLIGTSVDGEYPSGLFASAQPNSTGDAGDLTVKTNTLVVRNGAVVNTATFGKGKGGSLSVDAQDVQIIGTNPNDPNQPSVLNASARQNSTGNAGDLTVRTNTLLVRDGAQVGTGTFGAGKGGNLSVDAQDVQIIGTSADGQAFSGLFASAQSNSTGDAGDLMVRTNTLLVREGAQVSAGTFGAGKGGNLSVDAQDVQIIGTSVDGEYPSGLFASSGLNSTGDAGNFTLVRTNTLLVWDGAGVGVESLGTGTAGNMTLSARSIRLNNNASLSATTLSPKVDPNREQATIKINSNDLIISRNSNIITNARGANVIGGNININTDVLAGFQNSDITADSTDFRGGNVRIKTKNIFGIQFRDIPSPNTSDITATGATRELSGNVEITTPDIDPTNGLIELPINLVDASQQISTACTPGSRQSQSSFVSTGRGGLPISPTEPLQDTSTLSAWVRLRPKPVTRAKTTISSQPIAVSNSTKVAAATTIVEATGWILDSNGNVKLVAQVPSVTPHSSWQTPVSCPASR</sequence>
<evidence type="ECO:0000259" key="2">
    <source>
        <dbReference type="SMART" id="SM00912"/>
    </source>
</evidence>
<feature type="compositionally biased region" description="Polar residues" evidence="1">
    <location>
        <begin position="855"/>
        <end position="868"/>
    </location>
</feature>
<dbReference type="Proteomes" id="UP001223520">
    <property type="component" value="Chromosome"/>
</dbReference>
<protein>
    <submittedName>
        <fullName evidence="3">S-layer family protein</fullName>
    </submittedName>
</protein>
<evidence type="ECO:0000313" key="4">
    <source>
        <dbReference type="Proteomes" id="UP001223520"/>
    </source>
</evidence>
<dbReference type="RefSeq" id="WP_281482867.1">
    <property type="nucleotide sequence ID" value="NZ_CP124543.1"/>
</dbReference>
<dbReference type="SUPFAM" id="SSF51126">
    <property type="entry name" value="Pectin lyase-like"/>
    <property type="match status" value="3"/>
</dbReference>
<dbReference type="Gene3D" id="2.160.20.10">
    <property type="entry name" value="Single-stranded right-handed beta-helix, Pectin lyase-like"/>
    <property type="match status" value="2"/>
</dbReference>
<accession>A0AAJ6NS63</accession>
<dbReference type="Pfam" id="PF05860">
    <property type="entry name" value="TPS"/>
    <property type="match status" value="1"/>
</dbReference>
<proteinExistence type="predicted"/>
<evidence type="ECO:0000256" key="1">
    <source>
        <dbReference type="SAM" id="MobiDB-lite"/>
    </source>
</evidence>
<evidence type="ECO:0000313" key="3">
    <source>
        <dbReference type="EMBL" id="WGV25568.1"/>
    </source>
</evidence>
<keyword evidence="4" id="KW-1185">Reference proteome</keyword>
<feature type="region of interest" description="Disordered" evidence="1">
    <location>
        <begin position="514"/>
        <end position="539"/>
    </location>
</feature>
<dbReference type="InterPro" id="IPR011050">
    <property type="entry name" value="Pectin_lyase_fold/virulence"/>
</dbReference>